<dbReference type="InterPro" id="IPR014729">
    <property type="entry name" value="Rossmann-like_a/b/a_fold"/>
</dbReference>
<reference evidence="2 3" key="1">
    <citation type="submission" date="2023-11" db="EMBL/GenBank/DDBJ databases">
        <title>A Novel Polar Bacteriovorax (B. antarcticus) Isolated from the Biocrust in Antarctica.</title>
        <authorList>
            <person name="Mun W."/>
            <person name="Choi S.Y."/>
            <person name="Mitchell R.J."/>
        </authorList>
    </citation>
    <scope>NUCLEOTIDE SEQUENCE [LARGE SCALE GENOMIC DNA]</scope>
    <source>
        <strain evidence="2 3">PP10</strain>
    </source>
</reference>
<evidence type="ECO:0000313" key="2">
    <source>
        <dbReference type="EMBL" id="MEA9355775.1"/>
    </source>
</evidence>
<gene>
    <name evidence="2" type="ORF">SHI21_06170</name>
</gene>
<accession>A0ABU5VUS3</accession>
<evidence type="ECO:0000259" key="1">
    <source>
        <dbReference type="Pfam" id="PF00582"/>
    </source>
</evidence>
<evidence type="ECO:0000313" key="3">
    <source>
        <dbReference type="Proteomes" id="UP001302274"/>
    </source>
</evidence>
<comment type="caution">
    <text evidence="2">The sequence shown here is derived from an EMBL/GenBank/DDBJ whole genome shotgun (WGS) entry which is preliminary data.</text>
</comment>
<dbReference type="EMBL" id="JAYGJQ010000001">
    <property type="protein sequence ID" value="MEA9355775.1"/>
    <property type="molecule type" value="Genomic_DNA"/>
</dbReference>
<name>A0ABU5VUS3_9BACT</name>
<sequence>MKNYVLCTTLDNECLNTLQKIRHQVDLKHTMVHIVTVVKLNIYQIDLSPYIYPTEIQYANLELKAIEIMKKLGESLNIDSSQIIYQCFFEYNKKETIKTYLEKINADLVVVATRGKYGIPGLFSSSFADFLCKFSPCDILVMRPTK</sequence>
<dbReference type="SUPFAM" id="SSF52402">
    <property type="entry name" value="Adenine nucleotide alpha hydrolases-like"/>
    <property type="match status" value="1"/>
</dbReference>
<dbReference type="Pfam" id="PF00582">
    <property type="entry name" value="Usp"/>
    <property type="match status" value="1"/>
</dbReference>
<feature type="domain" description="UspA" evidence="1">
    <location>
        <begin position="6"/>
        <end position="143"/>
    </location>
</feature>
<proteinExistence type="predicted"/>
<dbReference type="Gene3D" id="3.40.50.620">
    <property type="entry name" value="HUPs"/>
    <property type="match status" value="1"/>
</dbReference>
<dbReference type="InterPro" id="IPR006016">
    <property type="entry name" value="UspA"/>
</dbReference>
<dbReference type="Proteomes" id="UP001302274">
    <property type="component" value="Unassembled WGS sequence"/>
</dbReference>
<protein>
    <submittedName>
        <fullName evidence="2">Universal stress protein</fullName>
    </submittedName>
</protein>
<dbReference type="RefSeq" id="WP_323575406.1">
    <property type="nucleotide sequence ID" value="NZ_JAYGJQ010000001.1"/>
</dbReference>
<organism evidence="2 3">
    <name type="scientific">Bacteriovorax antarcticus</name>
    <dbReference type="NCBI Taxonomy" id="3088717"/>
    <lineage>
        <taxon>Bacteria</taxon>
        <taxon>Pseudomonadati</taxon>
        <taxon>Bdellovibrionota</taxon>
        <taxon>Bacteriovoracia</taxon>
        <taxon>Bacteriovoracales</taxon>
        <taxon>Bacteriovoracaceae</taxon>
        <taxon>Bacteriovorax</taxon>
    </lineage>
</organism>
<keyword evidence="3" id="KW-1185">Reference proteome</keyword>